<dbReference type="InterPro" id="IPR010093">
    <property type="entry name" value="SinI_DNA-bd"/>
</dbReference>
<proteinExistence type="predicted"/>
<reference evidence="3 4" key="1">
    <citation type="submission" date="2019-02" db="EMBL/GenBank/DDBJ databases">
        <title>Deep-cultivation of Planctomycetes and their phenomic and genomic characterization uncovers novel biology.</title>
        <authorList>
            <person name="Wiegand S."/>
            <person name="Jogler M."/>
            <person name="Boedeker C."/>
            <person name="Pinto D."/>
            <person name="Vollmers J."/>
            <person name="Rivas-Marin E."/>
            <person name="Kohn T."/>
            <person name="Peeters S.H."/>
            <person name="Heuer A."/>
            <person name="Rast P."/>
            <person name="Oberbeckmann S."/>
            <person name="Bunk B."/>
            <person name="Jeske O."/>
            <person name="Meyerdierks A."/>
            <person name="Storesund J.E."/>
            <person name="Kallscheuer N."/>
            <person name="Luecker S."/>
            <person name="Lage O.M."/>
            <person name="Pohl T."/>
            <person name="Merkel B.J."/>
            <person name="Hornburger P."/>
            <person name="Mueller R.-W."/>
            <person name="Bruemmer F."/>
            <person name="Labrenz M."/>
            <person name="Spormann A.M."/>
            <person name="Op den Camp H."/>
            <person name="Overmann J."/>
            <person name="Amann R."/>
            <person name="Jetten M.S.M."/>
            <person name="Mascher T."/>
            <person name="Medema M.H."/>
            <person name="Devos D.P."/>
            <person name="Kaster A.-K."/>
            <person name="Ovreas L."/>
            <person name="Rohde M."/>
            <person name="Galperin M.Y."/>
            <person name="Jogler C."/>
        </authorList>
    </citation>
    <scope>NUCLEOTIDE SEQUENCE [LARGE SCALE GENOMIC DNA]</scope>
    <source>
        <strain evidence="3 4">Pla110</strain>
    </source>
</reference>
<evidence type="ECO:0000313" key="3">
    <source>
        <dbReference type="EMBL" id="QDU79664.1"/>
    </source>
</evidence>
<evidence type="ECO:0000313" key="4">
    <source>
        <dbReference type="Proteomes" id="UP000317178"/>
    </source>
</evidence>
<dbReference type="KEGG" id="plon:Pla110_13750"/>
<evidence type="ECO:0000256" key="1">
    <source>
        <dbReference type="SAM" id="MobiDB-lite"/>
    </source>
</evidence>
<dbReference type="EMBL" id="CP036281">
    <property type="protein sequence ID" value="QDU79664.1"/>
    <property type="molecule type" value="Genomic_DNA"/>
</dbReference>
<dbReference type="OrthoDB" id="290828at2"/>
<dbReference type="Pfam" id="PF12728">
    <property type="entry name" value="HTH_17"/>
    <property type="match status" value="1"/>
</dbReference>
<organism evidence="3 4">
    <name type="scientific">Polystyrenella longa</name>
    <dbReference type="NCBI Taxonomy" id="2528007"/>
    <lineage>
        <taxon>Bacteria</taxon>
        <taxon>Pseudomonadati</taxon>
        <taxon>Planctomycetota</taxon>
        <taxon>Planctomycetia</taxon>
        <taxon>Planctomycetales</taxon>
        <taxon>Planctomycetaceae</taxon>
        <taxon>Polystyrenella</taxon>
    </lineage>
</organism>
<gene>
    <name evidence="3" type="ORF">Pla110_13750</name>
</gene>
<feature type="region of interest" description="Disordered" evidence="1">
    <location>
        <begin position="126"/>
        <end position="147"/>
    </location>
</feature>
<protein>
    <submittedName>
        <fullName evidence="3">Helix-turn-helix domain protein</fullName>
    </submittedName>
</protein>
<feature type="compositionally biased region" description="Polar residues" evidence="1">
    <location>
        <begin position="129"/>
        <end position="140"/>
    </location>
</feature>
<dbReference type="GO" id="GO:0003677">
    <property type="term" value="F:DNA binding"/>
    <property type="evidence" value="ECO:0007669"/>
    <property type="project" value="InterPro"/>
</dbReference>
<name>A0A518CKF2_9PLAN</name>
<dbReference type="Proteomes" id="UP000317178">
    <property type="component" value="Chromosome"/>
</dbReference>
<dbReference type="InterPro" id="IPR041657">
    <property type="entry name" value="HTH_17"/>
</dbReference>
<keyword evidence="4" id="KW-1185">Reference proteome</keyword>
<feature type="region of interest" description="Disordered" evidence="1">
    <location>
        <begin position="1"/>
        <end position="40"/>
    </location>
</feature>
<feature type="compositionally biased region" description="Polar residues" evidence="1">
    <location>
        <begin position="12"/>
        <end position="27"/>
    </location>
</feature>
<feature type="domain" description="Helix-turn-helix" evidence="2">
    <location>
        <begin position="77"/>
        <end position="129"/>
    </location>
</feature>
<dbReference type="AlphaFoldDB" id="A0A518CKF2"/>
<accession>A0A518CKF2</accession>
<dbReference type="RefSeq" id="WP_144994443.1">
    <property type="nucleotide sequence ID" value="NZ_CP036281.1"/>
</dbReference>
<dbReference type="NCBIfam" id="TIGR01764">
    <property type="entry name" value="excise"/>
    <property type="match status" value="1"/>
</dbReference>
<sequence>MKKSEPIHHPTRSASLRATEETPTTCGTMGFSKKQAPNEEDSVEAFNNNHQPMEIQVGCESPKLELWTMIQKGKTKYMTIREFAEQNPISEPTVRRLVREDKIDHIQPGGHRSKILIPEDALDRVLKQKASNPSPKSISGRTPRWKQ</sequence>
<evidence type="ECO:0000259" key="2">
    <source>
        <dbReference type="Pfam" id="PF12728"/>
    </source>
</evidence>